<evidence type="ECO:0000313" key="3">
    <source>
        <dbReference type="Proteomes" id="UP000027192"/>
    </source>
</evidence>
<dbReference type="RefSeq" id="WP_235199558.1">
    <property type="nucleotide sequence ID" value="NZ_JAGSGC010000005.1"/>
</dbReference>
<feature type="transmembrane region" description="Helical" evidence="1">
    <location>
        <begin position="12"/>
        <end position="32"/>
    </location>
</feature>
<dbReference type="Proteomes" id="UP000027192">
    <property type="component" value="Unassembled WGS sequence"/>
</dbReference>
<reference evidence="2 3" key="1">
    <citation type="submission" date="2014-04" db="EMBL/GenBank/DDBJ databases">
        <title>Draft genome sequence of Photobacterium halotolerans S2753: a solonamide, ngercheumicin and holomycin producer.</title>
        <authorList>
            <person name="Machado H.R."/>
            <person name="Gram L."/>
        </authorList>
    </citation>
    <scope>NUCLEOTIDE SEQUENCE [LARGE SCALE GENOMIC DNA]</scope>
    <source>
        <strain evidence="2 3">S2753</strain>
    </source>
</reference>
<protein>
    <recommendedName>
        <fullName evidence="4">MSHA biogenesis protein MshB</fullName>
    </recommendedName>
</protein>
<dbReference type="Gene3D" id="3.30.700.10">
    <property type="entry name" value="Glycoprotein, Type 4 Pilin"/>
    <property type="match status" value="1"/>
</dbReference>
<keyword evidence="3" id="KW-1185">Reference proteome</keyword>
<dbReference type="InterPro" id="IPR045584">
    <property type="entry name" value="Pilin-like"/>
</dbReference>
<dbReference type="InterPro" id="IPR012902">
    <property type="entry name" value="N_methyl_site"/>
</dbReference>
<sequence>MMLKFSNRQTGLTLIELVIVIVVVSLLSMVAIPRYLDIADEAKIAALQGVAGSFSAAVISARAQWEADGKPSQQRLNWVNYDGTRFSLTTSKSGHREGYPFALVTLSRRPLSALSDQDCLDLIDNLLQSPPPATPDENEAASGQYQYFVRAEVVSGHQLCRYYQLASASDFGTGMKSITAGHSFIYTPALGRVDMKIEHNN</sequence>
<evidence type="ECO:0000313" key="2">
    <source>
        <dbReference type="EMBL" id="KDM92800.1"/>
    </source>
</evidence>
<dbReference type="PROSITE" id="PS00409">
    <property type="entry name" value="PROKAR_NTER_METHYL"/>
    <property type="match status" value="1"/>
</dbReference>
<evidence type="ECO:0008006" key="4">
    <source>
        <dbReference type="Google" id="ProtNLM"/>
    </source>
</evidence>
<dbReference type="Pfam" id="PF07963">
    <property type="entry name" value="N_methyl"/>
    <property type="match status" value="1"/>
</dbReference>
<dbReference type="AlphaFoldDB" id="A0A066RQS7"/>
<keyword evidence="1" id="KW-0472">Membrane</keyword>
<dbReference type="STRING" id="1654360.EA58_05360"/>
<gene>
    <name evidence="2" type="ORF">EA58_05360</name>
</gene>
<keyword evidence="1" id="KW-0812">Transmembrane</keyword>
<proteinExistence type="predicted"/>
<name>A0A066RQS7_9GAMM</name>
<dbReference type="NCBIfam" id="TIGR02532">
    <property type="entry name" value="IV_pilin_GFxxxE"/>
    <property type="match status" value="1"/>
</dbReference>
<dbReference type="EMBL" id="JMIB01000006">
    <property type="protein sequence ID" value="KDM92800.1"/>
    <property type="molecule type" value="Genomic_DNA"/>
</dbReference>
<accession>A0A066RQS7</accession>
<evidence type="ECO:0000256" key="1">
    <source>
        <dbReference type="SAM" id="Phobius"/>
    </source>
</evidence>
<keyword evidence="1" id="KW-1133">Transmembrane helix</keyword>
<comment type="caution">
    <text evidence="2">The sequence shown here is derived from an EMBL/GenBank/DDBJ whole genome shotgun (WGS) entry which is preliminary data.</text>
</comment>
<dbReference type="SUPFAM" id="SSF54523">
    <property type="entry name" value="Pili subunits"/>
    <property type="match status" value="1"/>
</dbReference>
<organism evidence="2 3">
    <name type="scientific">Photobacterium galatheae</name>
    <dbReference type="NCBI Taxonomy" id="1654360"/>
    <lineage>
        <taxon>Bacteria</taxon>
        <taxon>Pseudomonadati</taxon>
        <taxon>Pseudomonadota</taxon>
        <taxon>Gammaproteobacteria</taxon>
        <taxon>Vibrionales</taxon>
        <taxon>Vibrionaceae</taxon>
        <taxon>Photobacterium</taxon>
    </lineage>
</organism>